<feature type="region of interest" description="Disordered" evidence="4">
    <location>
        <begin position="397"/>
        <end position="461"/>
    </location>
</feature>
<dbReference type="Pfam" id="PF00134">
    <property type="entry name" value="Cyclin_N"/>
    <property type="match status" value="1"/>
</dbReference>
<dbReference type="InterPro" id="IPR006671">
    <property type="entry name" value="Cyclin_N"/>
</dbReference>
<evidence type="ECO:0000259" key="5">
    <source>
        <dbReference type="SMART" id="SM00385"/>
    </source>
</evidence>
<feature type="domain" description="Cyclin-like" evidence="5">
    <location>
        <begin position="68"/>
        <end position="190"/>
    </location>
</feature>
<dbReference type="GO" id="GO:0016538">
    <property type="term" value="F:cyclin-dependent protein serine/threonine kinase regulator activity"/>
    <property type="evidence" value="ECO:0007669"/>
    <property type="project" value="InterPro"/>
</dbReference>
<feature type="compositionally biased region" description="Polar residues" evidence="4">
    <location>
        <begin position="333"/>
        <end position="349"/>
    </location>
</feature>
<dbReference type="PANTHER" id="PTHR10026">
    <property type="entry name" value="CYCLIN"/>
    <property type="match status" value="1"/>
</dbReference>
<reference evidence="6" key="1">
    <citation type="submission" date="2023-06" db="EMBL/GenBank/DDBJ databases">
        <title>Genome-scale phylogeny and comparative genomics of the fungal order Sordariales.</title>
        <authorList>
            <consortium name="Lawrence Berkeley National Laboratory"/>
            <person name="Hensen N."/>
            <person name="Bonometti L."/>
            <person name="Westerberg I."/>
            <person name="Brannstrom I.O."/>
            <person name="Guillou S."/>
            <person name="Cros-Aarteil S."/>
            <person name="Calhoun S."/>
            <person name="Haridas S."/>
            <person name="Kuo A."/>
            <person name="Mondo S."/>
            <person name="Pangilinan J."/>
            <person name="Riley R."/>
            <person name="Labutti K."/>
            <person name="Andreopoulos B."/>
            <person name="Lipzen A."/>
            <person name="Chen C."/>
            <person name="Yanf M."/>
            <person name="Daum C."/>
            <person name="Ng V."/>
            <person name="Clum A."/>
            <person name="Steindorff A."/>
            <person name="Ohm R."/>
            <person name="Martin F."/>
            <person name="Silar P."/>
            <person name="Natvig D."/>
            <person name="Lalanne C."/>
            <person name="Gautier V."/>
            <person name="Ament-Velasquez S.L."/>
            <person name="Kruys A."/>
            <person name="Hutchinson M.I."/>
            <person name="Powell A.J."/>
            <person name="Barry K."/>
            <person name="Miller A.N."/>
            <person name="Grigoriev I.V."/>
            <person name="Debuchy R."/>
            <person name="Gladieux P."/>
            <person name="Thoren M.H."/>
            <person name="Johannesson H."/>
        </authorList>
    </citation>
    <scope>NUCLEOTIDE SEQUENCE</scope>
    <source>
        <strain evidence="6">CBS 307.81</strain>
    </source>
</reference>
<dbReference type="EMBL" id="JAULSY010000150">
    <property type="protein sequence ID" value="KAK0661638.1"/>
    <property type="molecule type" value="Genomic_DNA"/>
</dbReference>
<protein>
    <recommendedName>
        <fullName evidence="2">RNA polymerase II holoenzyme cyclin-like subunit</fullName>
    </recommendedName>
</protein>
<dbReference type="SUPFAM" id="SSF47954">
    <property type="entry name" value="Cyclin-like"/>
    <property type="match status" value="2"/>
</dbReference>
<evidence type="ECO:0000256" key="2">
    <source>
        <dbReference type="ARBA" id="ARBA00014912"/>
    </source>
</evidence>
<dbReference type="InterPro" id="IPR043198">
    <property type="entry name" value="Cyclin/Ssn8"/>
</dbReference>
<dbReference type="InterPro" id="IPR036915">
    <property type="entry name" value="Cyclin-like_sf"/>
</dbReference>
<evidence type="ECO:0000256" key="4">
    <source>
        <dbReference type="SAM" id="MobiDB-lite"/>
    </source>
</evidence>
<dbReference type="GO" id="GO:0006357">
    <property type="term" value="P:regulation of transcription by RNA polymerase II"/>
    <property type="evidence" value="ECO:0007669"/>
    <property type="project" value="InterPro"/>
</dbReference>
<accession>A0AA39YZZ9</accession>
<feature type="compositionally biased region" description="Basic residues" evidence="4">
    <location>
        <begin position="439"/>
        <end position="454"/>
    </location>
</feature>
<dbReference type="Gene3D" id="1.10.472.10">
    <property type="entry name" value="Cyclin-like"/>
    <property type="match status" value="1"/>
</dbReference>
<gene>
    <name evidence="6" type="ORF">QBC41DRAFT_35902</name>
</gene>
<feature type="compositionally biased region" description="Basic residues" evidence="4">
    <location>
        <begin position="418"/>
        <end position="430"/>
    </location>
</feature>
<evidence type="ECO:0000256" key="1">
    <source>
        <dbReference type="ARBA" id="ARBA00008638"/>
    </source>
</evidence>
<comment type="similarity">
    <text evidence="1">Belongs to the cyclin family. Cyclin C subfamily.</text>
</comment>
<keyword evidence="3" id="KW-0195">Cyclin</keyword>
<comment type="caution">
    <text evidence="6">The sequence shown here is derived from an EMBL/GenBank/DDBJ whole genome shotgun (WGS) entry which is preliminary data.</text>
</comment>
<dbReference type="AlphaFoldDB" id="A0AA39YZZ9"/>
<sequence length="461" mass="52292">MAPSAANSTAPAINGQSAAPVDDVPIGPVTGLSEMATQYISEQTLQQRLKAIAYEEAKDDHYRIRGVQLIDNVREALQLPVKTFDTAAIYYHRFRIRFPSSEYNFEDVALATLFVACKAEDTIKKSRDILCAAHNLRSPHDKKTPDDKHFDAPSKFTIGLERHILETIGFDFRVPYPQKLLIKMAKELVPEGERAMKFPRGEFSRLTSSEKLLHTAYDMSIDIYKTFVPIKQTALTMVLAILRLTFMLMKQNFPTTSEFSTKVPPRMQKACMYETMLDLMDLYTTHPRSTKVGLNYELQHLMDVKIEINRRMTSEGFQRYNRLCKKCTDPSDNRSVTPGSVTSPATNVSGPGATSVKRKRANSEGTLRFVFDAEAARKERELAAGYFNDEYEEYEVEVEEEIKAPPTDPRQNTAAGRGSHHGHHGGHHNNRHDYGYHNRGGRHPYHDNRHRGNRRGGPGMN</sequence>
<evidence type="ECO:0000313" key="7">
    <source>
        <dbReference type="Proteomes" id="UP001174997"/>
    </source>
</evidence>
<dbReference type="Proteomes" id="UP001174997">
    <property type="component" value="Unassembled WGS sequence"/>
</dbReference>
<feature type="region of interest" description="Disordered" evidence="4">
    <location>
        <begin position="329"/>
        <end position="361"/>
    </location>
</feature>
<name>A0AA39YZZ9_9PEZI</name>
<organism evidence="6 7">
    <name type="scientific">Cercophora samala</name>
    <dbReference type="NCBI Taxonomy" id="330535"/>
    <lineage>
        <taxon>Eukaryota</taxon>
        <taxon>Fungi</taxon>
        <taxon>Dikarya</taxon>
        <taxon>Ascomycota</taxon>
        <taxon>Pezizomycotina</taxon>
        <taxon>Sordariomycetes</taxon>
        <taxon>Sordariomycetidae</taxon>
        <taxon>Sordariales</taxon>
        <taxon>Lasiosphaeriaceae</taxon>
        <taxon>Cercophora</taxon>
    </lineage>
</organism>
<dbReference type="InterPro" id="IPR013763">
    <property type="entry name" value="Cyclin-like_dom"/>
</dbReference>
<evidence type="ECO:0000313" key="6">
    <source>
        <dbReference type="EMBL" id="KAK0661638.1"/>
    </source>
</evidence>
<keyword evidence="7" id="KW-1185">Reference proteome</keyword>
<evidence type="ECO:0000256" key="3">
    <source>
        <dbReference type="RuleBase" id="RU000383"/>
    </source>
</evidence>
<dbReference type="SMART" id="SM00385">
    <property type="entry name" value="CYCLIN"/>
    <property type="match status" value="1"/>
</dbReference>
<proteinExistence type="inferred from homology"/>